<protein>
    <submittedName>
        <fullName evidence="3">Uncharacterized membrane protein (DUF106 family)</fullName>
    </submittedName>
</protein>
<sequence>MFRRKLTPLIYLLIGLAVIGFIGQLVTDTASLITNLLIMIAIGAIIYGIIYYFVISKRSPNDLKKYKKAVKQSKMKYKKGHKGNKSFSQLATKQTPLLNKKRSTKSRPTHLRVIEGNKPKRKNRASF</sequence>
<name>A0ABS2MUX6_9BACI</name>
<proteinExistence type="predicted"/>
<dbReference type="Proteomes" id="UP001296943">
    <property type="component" value="Unassembled WGS sequence"/>
</dbReference>
<feature type="region of interest" description="Disordered" evidence="1">
    <location>
        <begin position="99"/>
        <end position="127"/>
    </location>
</feature>
<dbReference type="NCBIfam" id="NF041554">
    <property type="entry name" value="SA1362_fam"/>
    <property type="match status" value="1"/>
</dbReference>
<dbReference type="EMBL" id="JAFBDR010000001">
    <property type="protein sequence ID" value="MBM7569691.1"/>
    <property type="molecule type" value="Genomic_DNA"/>
</dbReference>
<organism evidence="3 4">
    <name type="scientific">Aquibacillus albus</name>
    <dbReference type="NCBI Taxonomy" id="1168171"/>
    <lineage>
        <taxon>Bacteria</taxon>
        <taxon>Bacillati</taxon>
        <taxon>Bacillota</taxon>
        <taxon>Bacilli</taxon>
        <taxon>Bacillales</taxon>
        <taxon>Bacillaceae</taxon>
        <taxon>Aquibacillus</taxon>
    </lineage>
</organism>
<feature type="transmembrane region" description="Helical" evidence="2">
    <location>
        <begin position="32"/>
        <end position="55"/>
    </location>
</feature>
<keyword evidence="2" id="KW-0472">Membrane</keyword>
<reference evidence="3 4" key="1">
    <citation type="submission" date="2021-01" db="EMBL/GenBank/DDBJ databases">
        <title>Genomic Encyclopedia of Type Strains, Phase IV (KMG-IV): sequencing the most valuable type-strain genomes for metagenomic binning, comparative biology and taxonomic classification.</title>
        <authorList>
            <person name="Goeker M."/>
        </authorList>
    </citation>
    <scope>NUCLEOTIDE SEQUENCE [LARGE SCALE GENOMIC DNA]</scope>
    <source>
        <strain evidence="3 4">DSM 23711</strain>
    </source>
</reference>
<gene>
    <name evidence="3" type="ORF">JOC48_000160</name>
</gene>
<evidence type="ECO:0000313" key="4">
    <source>
        <dbReference type="Proteomes" id="UP001296943"/>
    </source>
</evidence>
<feature type="compositionally biased region" description="Basic residues" evidence="1">
    <location>
        <begin position="99"/>
        <end position="110"/>
    </location>
</feature>
<dbReference type="RefSeq" id="WP_204497143.1">
    <property type="nucleotide sequence ID" value="NZ_JAFBDR010000001.1"/>
</dbReference>
<comment type="caution">
    <text evidence="3">The sequence shown here is derived from an EMBL/GenBank/DDBJ whole genome shotgun (WGS) entry which is preliminary data.</text>
</comment>
<evidence type="ECO:0000256" key="1">
    <source>
        <dbReference type="SAM" id="MobiDB-lite"/>
    </source>
</evidence>
<accession>A0ABS2MUX6</accession>
<keyword evidence="4" id="KW-1185">Reference proteome</keyword>
<dbReference type="InterPro" id="IPR048110">
    <property type="entry name" value="SA1362/YqhP-like"/>
</dbReference>
<keyword evidence="2" id="KW-1133">Transmembrane helix</keyword>
<feature type="transmembrane region" description="Helical" evidence="2">
    <location>
        <begin position="9"/>
        <end position="26"/>
    </location>
</feature>
<keyword evidence="2" id="KW-0812">Transmembrane</keyword>
<evidence type="ECO:0000256" key="2">
    <source>
        <dbReference type="SAM" id="Phobius"/>
    </source>
</evidence>
<evidence type="ECO:0000313" key="3">
    <source>
        <dbReference type="EMBL" id="MBM7569691.1"/>
    </source>
</evidence>